<keyword evidence="5" id="KW-0732">Signal</keyword>
<dbReference type="EMBL" id="LK023335">
    <property type="protein sequence ID" value="CDS10237.1"/>
    <property type="molecule type" value="Genomic_DNA"/>
</dbReference>
<dbReference type="UniPathway" id="UPA00331">
    <property type="reaction ID" value="UER00451"/>
</dbReference>
<evidence type="ECO:0000256" key="1">
    <source>
        <dbReference type="ARBA" id="ARBA00004911"/>
    </source>
</evidence>
<reference evidence="6" key="1">
    <citation type="journal article" date="2014" name="Genome Announc.">
        <title>De novo whole-genome sequence and genome annotation of Lichtheimia ramosa.</title>
        <authorList>
            <person name="Linde J."/>
            <person name="Schwartze V."/>
            <person name="Binder U."/>
            <person name="Lass-Florl C."/>
            <person name="Voigt K."/>
            <person name="Horn F."/>
        </authorList>
    </citation>
    <scope>NUCLEOTIDE SEQUENCE</scope>
    <source>
        <strain evidence="6">JMRC FSU:6197</strain>
    </source>
</reference>
<accession>A0A077WU87</accession>
<evidence type="ECO:0000256" key="2">
    <source>
        <dbReference type="ARBA" id="ARBA00008466"/>
    </source>
</evidence>
<protein>
    <recommendedName>
        <fullName evidence="7">Adenosylmethionine decarboxylase</fullName>
    </recommendedName>
</protein>
<evidence type="ECO:0000313" key="6">
    <source>
        <dbReference type="EMBL" id="CDS10237.1"/>
    </source>
</evidence>
<dbReference type="OrthoDB" id="1068353at2759"/>
<dbReference type="PANTHER" id="PTHR11570:SF0">
    <property type="entry name" value="S-ADENOSYLMETHIONINE DECARBOXYLASE PROENZYME"/>
    <property type="match status" value="1"/>
</dbReference>
<dbReference type="PANTHER" id="PTHR11570">
    <property type="entry name" value="S-ADENOSYLMETHIONINE DECARBOXYLASE"/>
    <property type="match status" value="1"/>
</dbReference>
<sequence>MIIKTCGTTTLLAALPDVLAMAHKYCGYQEPCICFYSRKAFLFPELQSEPHQSWKEETDFMDRVFGKHGQVFTVGDAGSSAWYLYVTGHCDIAKTSITSGNFCDETLEILMSDLDPGVAKGFYCDHGITGSEGGKQVSERTGIQKLYPNAKVDAFQFAPCGYSANGLLEDGYFTIHVTPEPEWSYASFETNIPASHSHGGHQTTSTASPSLIRHVIDIFQPGSFSIILLSSSGDMMNKLANGYQGYERLIHICHSFYHYNLVFEQYEKSSKQ</sequence>
<proteinExistence type="inferred from homology"/>
<evidence type="ECO:0000256" key="3">
    <source>
        <dbReference type="ARBA" id="ARBA00023066"/>
    </source>
</evidence>
<comment type="similarity">
    <text evidence="2">Belongs to the eukaryotic AdoMetDC family.</text>
</comment>
<evidence type="ECO:0000256" key="4">
    <source>
        <dbReference type="ARBA" id="ARBA00023115"/>
    </source>
</evidence>
<dbReference type="GO" id="GO:0004014">
    <property type="term" value="F:adenosylmethionine decarboxylase activity"/>
    <property type="evidence" value="ECO:0007669"/>
    <property type="project" value="InterPro"/>
</dbReference>
<dbReference type="GO" id="GO:0006597">
    <property type="term" value="P:spermine biosynthetic process"/>
    <property type="evidence" value="ECO:0007669"/>
    <property type="project" value="TreeGrafter"/>
</dbReference>
<dbReference type="Gene3D" id="3.60.90.10">
    <property type="entry name" value="S-adenosylmethionine decarboxylase"/>
    <property type="match status" value="1"/>
</dbReference>
<dbReference type="GO" id="GO:0008295">
    <property type="term" value="P:spermidine biosynthetic process"/>
    <property type="evidence" value="ECO:0007669"/>
    <property type="project" value="UniProtKB-KW"/>
</dbReference>
<feature type="chain" id="PRO_5001726454" description="Adenosylmethionine decarboxylase" evidence="5">
    <location>
        <begin position="21"/>
        <end position="272"/>
    </location>
</feature>
<dbReference type="GO" id="GO:0005829">
    <property type="term" value="C:cytosol"/>
    <property type="evidence" value="ECO:0007669"/>
    <property type="project" value="TreeGrafter"/>
</dbReference>
<evidence type="ECO:0008006" key="7">
    <source>
        <dbReference type="Google" id="ProtNLM"/>
    </source>
</evidence>
<name>A0A077WU87_9FUNG</name>
<evidence type="ECO:0000256" key="5">
    <source>
        <dbReference type="SAM" id="SignalP"/>
    </source>
</evidence>
<dbReference type="SUPFAM" id="SSF56276">
    <property type="entry name" value="S-adenosylmethionine decarboxylase"/>
    <property type="match status" value="1"/>
</dbReference>
<feature type="signal peptide" evidence="5">
    <location>
        <begin position="1"/>
        <end position="20"/>
    </location>
</feature>
<keyword evidence="3" id="KW-0745">Spermidine biosynthesis</keyword>
<dbReference type="InterPro" id="IPR048283">
    <property type="entry name" value="AdoMetDC-like"/>
</dbReference>
<gene>
    <name evidence="6" type="ORF">LRAMOSA02913</name>
</gene>
<organism evidence="6">
    <name type="scientific">Lichtheimia ramosa</name>
    <dbReference type="NCBI Taxonomy" id="688394"/>
    <lineage>
        <taxon>Eukaryota</taxon>
        <taxon>Fungi</taxon>
        <taxon>Fungi incertae sedis</taxon>
        <taxon>Mucoromycota</taxon>
        <taxon>Mucoromycotina</taxon>
        <taxon>Mucoromycetes</taxon>
        <taxon>Mucorales</taxon>
        <taxon>Lichtheimiaceae</taxon>
        <taxon>Lichtheimia</taxon>
    </lineage>
</organism>
<dbReference type="InterPro" id="IPR016067">
    <property type="entry name" value="S-AdoMet_deCO2ase_core"/>
</dbReference>
<dbReference type="AlphaFoldDB" id="A0A077WU87"/>
<dbReference type="Pfam" id="PF01536">
    <property type="entry name" value="SAM_decarbox"/>
    <property type="match status" value="1"/>
</dbReference>
<comment type="pathway">
    <text evidence="1">Amine and polyamine biosynthesis; S-adenosylmethioninamine biosynthesis; S-adenosylmethioninamine from S-adenosyl-L-methionine: step 1/1.</text>
</comment>
<keyword evidence="4" id="KW-0620">Polyamine biosynthesis</keyword>